<protein>
    <submittedName>
        <fullName evidence="2">Uncharacterized protein</fullName>
    </submittedName>
</protein>
<accession>A0A1C7MG38</accession>
<evidence type="ECO:0000256" key="1">
    <source>
        <dbReference type="SAM" id="Phobius"/>
    </source>
</evidence>
<reference evidence="2 3" key="1">
    <citation type="submission" date="2016-03" db="EMBL/GenBank/DDBJ databases">
        <title>Whole genome sequencing of Grifola frondosa 9006-11.</title>
        <authorList>
            <person name="Min B."/>
            <person name="Park H."/>
            <person name="Kim J.-G."/>
            <person name="Cho H."/>
            <person name="Oh Y.-L."/>
            <person name="Kong W.-S."/>
            <person name="Choi I.-G."/>
        </authorList>
    </citation>
    <scope>NUCLEOTIDE SEQUENCE [LARGE SCALE GENOMIC DNA]</scope>
    <source>
        <strain evidence="2 3">9006-11</strain>
    </source>
</reference>
<comment type="caution">
    <text evidence="2">The sequence shown here is derived from an EMBL/GenBank/DDBJ whole genome shotgun (WGS) entry which is preliminary data.</text>
</comment>
<name>A0A1C7MG38_GRIFR</name>
<sequence>MTSSNVALPDLDILANLPILAVFTPKLLLVSILAFIGGYFLYSRHAPLHPAYSISMSPSPNAGWHARAQPSPRAFVPTRDALVFAVLLNAQADHDGFTLALFRPDVAVDARGAVLTVDPADFARLAELAQQTTTLPPTGSFMNAWRVAHDRTEQKIDRLFAATSTDGPLVQTSVQGYSPRMRQLKPAVGDVTELPDVLQELFGYIQEGREGFIRGEEDKEIIARVKALVNE</sequence>
<dbReference type="AlphaFoldDB" id="A0A1C7MG38"/>
<dbReference type="OrthoDB" id="3006153at2759"/>
<gene>
    <name evidence="2" type="ORF">A0H81_04158</name>
</gene>
<keyword evidence="1" id="KW-0472">Membrane</keyword>
<dbReference type="EMBL" id="LUGG01000004">
    <property type="protein sequence ID" value="OBZ75798.1"/>
    <property type="molecule type" value="Genomic_DNA"/>
</dbReference>
<feature type="transmembrane region" description="Helical" evidence="1">
    <location>
        <begin position="20"/>
        <end position="42"/>
    </location>
</feature>
<evidence type="ECO:0000313" key="2">
    <source>
        <dbReference type="EMBL" id="OBZ75798.1"/>
    </source>
</evidence>
<keyword evidence="1" id="KW-1133">Transmembrane helix</keyword>
<dbReference type="OMA" id="GSFRNTW"/>
<organism evidence="2 3">
    <name type="scientific">Grifola frondosa</name>
    <name type="common">Maitake</name>
    <name type="synonym">Polyporus frondosus</name>
    <dbReference type="NCBI Taxonomy" id="5627"/>
    <lineage>
        <taxon>Eukaryota</taxon>
        <taxon>Fungi</taxon>
        <taxon>Dikarya</taxon>
        <taxon>Basidiomycota</taxon>
        <taxon>Agaricomycotina</taxon>
        <taxon>Agaricomycetes</taxon>
        <taxon>Polyporales</taxon>
        <taxon>Grifolaceae</taxon>
        <taxon>Grifola</taxon>
    </lineage>
</organism>
<keyword evidence="1" id="KW-0812">Transmembrane</keyword>
<proteinExistence type="predicted"/>
<keyword evidence="3" id="KW-1185">Reference proteome</keyword>
<dbReference type="Proteomes" id="UP000092993">
    <property type="component" value="Unassembled WGS sequence"/>
</dbReference>
<evidence type="ECO:0000313" key="3">
    <source>
        <dbReference type="Proteomes" id="UP000092993"/>
    </source>
</evidence>